<dbReference type="EMBL" id="BK014781">
    <property type="protein sequence ID" value="DAD75376.1"/>
    <property type="molecule type" value="Genomic_DNA"/>
</dbReference>
<evidence type="ECO:0000313" key="1">
    <source>
        <dbReference type="EMBL" id="DAD75376.1"/>
    </source>
</evidence>
<sequence length="201" mass="24424">MRQDYQTLNHITLGQKKDYIQKICQDQQLLQLINECMTIQSFENMMNYQEINKKLFIYALHALYQSSDYDQLEYHLMMMNGLFQYQSYTDLKKQLFTKICKKTITINEYCVLRHLIDFQNTSFARFIQVLHENYEVELQECAKMCLLEDQYHLAYQYLKLLPDCSDQNLLDLLCSYSFYDYVSLMRHYNKQKRSYQFATSH</sequence>
<protein>
    <submittedName>
        <fullName evidence="1">Uncharacterized protein</fullName>
    </submittedName>
</protein>
<reference evidence="1" key="1">
    <citation type="journal article" date="2021" name="Proc. Natl. Acad. Sci. U.S.A.">
        <title>A Catalog of Tens of Thousands of Viruses from Human Metagenomes Reveals Hidden Associations with Chronic Diseases.</title>
        <authorList>
            <person name="Tisza M.J."/>
            <person name="Buck C.B."/>
        </authorList>
    </citation>
    <scope>NUCLEOTIDE SEQUENCE</scope>
    <source>
        <strain evidence="1">Ct7oE3</strain>
    </source>
</reference>
<name>A0A8S5LZS0_9CAUD</name>
<proteinExistence type="predicted"/>
<accession>A0A8S5LZS0</accession>
<organism evidence="1">
    <name type="scientific">Caudovirales sp. ct7oE3</name>
    <dbReference type="NCBI Taxonomy" id="2826768"/>
    <lineage>
        <taxon>Viruses</taxon>
        <taxon>Duplodnaviria</taxon>
        <taxon>Heunggongvirae</taxon>
        <taxon>Uroviricota</taxon>
        <taxon>Caudoviricetes</taxon>
    </lineage>
</organism>